<evidence type="ECO:0000256" key="8">
    <source>
        <dbReference type="ARBA" id="ARBA00023224"/>
    </source>
</evidence>
<evidence type="ECO:0000256" key="10">
    <source>
        <dbReference type="SAM" id="Phobius"/>
    </source>
</evidence>
<dbReference type="Gene3D" id="1.20.1070.10">
    <property type="entry name" value="Rhodopsin 7-helix transmembrane proteins"/>
    <property type="match status" value="1"/>
</dbReference>
<dbReference type="GO" id="GO:0004930">
    <property type="term" value="F:G protein-coupled receptor activity"/>
    <property type="evidence" value="ECO:0007669"/>
    <property type="project" value="UniProtKB-KW"/>
</dbReference>
<dbReference type="GO" id="GO:0042277">
    <property type="term" value="F:peptide binding"/>
    <property type="evidence" value="ECO:0007669"/>
    <property type="project" value="TreeGrafter"/>
</dbReference>
<keyword evidence="4 10" id="KW-1133">Transmembrane helix</keyword>
<evidence type="ECO:0000256" key="3">
    <source>
        <dbReference type="ARBA" id="ARBA00022692"/>
    </source>
</evidence>
<dbReference type="GO" id="GO:0043005">
    <property type="term" value="C:neuron projection"/>
    <property type="evidence" value="ECO:0007669"/>
    <property type="project" value="TreeGrafter"/>
</dbReference>
<evidence type="ECO:0000313" key="12">
    <source>
        <dbReference type="Proteomes" id="UP000035681"/>
    </source>
</evidence>
<reference evidence="13" key="1">
    <citation type="submission" date="2015-08" db="UniProtKB">
        <authorList>
            <consortium name="WormBaseParasite"/>
        </authorList>
    </citation>
    <scope>IDENTIFICATION</scope>
</reference>
<protein>
    <submittedName>
        <fullName evidence="13 14">G_PROTEIN_RECEP_F1_2 domain-containing protein</fullName>
    </submittedName>
</protein>
<keyword evidence="6 10" id="KW-0472">Membrane</keyword>
<feature type="transmembrane region" description="Helical" evidence="10">
    <location>
        <begin position="220"/>
        <end position="241"/>
    </location>
</feature>
<feature type="transmembrane region" description="Helical" evidence="10">
    <location>
        <begin position="28"/>
        <end position="49"/>
    </location>
</feature>
<dbReference type="PANTHER" id="PTHR24229">
    <property type="entry name" value="NEUROPEPTIDES RECEPTOR"/>
    <property type="match status" value="1"/>
</dbReference>
<keyword evidence="5 9" id="KW-0297">G-protein coupled receptor</keyword>
<dbReference type="PROSITE" id="PS00237">
    <property type="entry name" value="G_PROTEIN_RECEP_F1_1"/>
    <property type="match status" value="1"/>
</dbReference>
<organism evidence="13">
    <name type="scientific">Strongyloides stercoralis</name>
    <name type="common">Threadworm</name>
    <dbReference type="NCBI Taxonomy" id="6248"/>
    <lineage>
        <taxon>Eukaryota</taxon>
        <taxon>Metazoa</taxon>
        <taxon>Ecdysozoa</taxon>
        <taxon>Nematoda</taxon>
        <taxon>Chromadorea</taxon>
        <taxon>Rhabditida</taxon>
        <taxon>Tylenchina</taxon>
        <taxon>Panagrolaimomorpha</taxon>
        <taxon>Strongyloidoidea</taxon>
        <taxon>Strongyloididae</taxon>
        <taxon>Strongyloides</taxon>
    </lineage>
</organism>
<dbReference type="Pfam" id="PF00001">
    <property type="entry name" value="7tm_1"/>
    <property type="match status" value="1"/>
</dbReference>
<keyword evidence="3 9" id="KW-0812">Transmembrane</keyword>
<comment type="subcellular location">
    <subcellularLocation>
        <location evidence="1">Cell membrane</location>
        <topology evidence="1">Multi-pass membrane protein</topology>
    </subcellularLocation>
</comment>
<keyword evidence="8 9" id="KW-0807">Transducer</keyword>
<proteinExistence type="inferred from homology"/>
<sequence>MEEILELGYFFYGKQENYKILTKLFGNLAYIVAALVGIPANIIVIKRIVQSKDFQKSASYLIILNLAIADFLFLSGTPLLLYNSFLDSWNLGLFLCKAFLSSNAANHFASSIFMGLLAFDRYLAICCKNNFLHKYRTYYVGVIFCIIAWLIVFFAILPLFHFGNIVHFIDNINDTTKLKKNVCMLVWSPTNDGEFLLSDSLDFFENLQFSRRIFTSYTFALGYIIPLVAVWLFYAIIIYTVRKHGSSTIISNNHIKKRTFKITRLGILIGVIYTFCWLPFWFVQWSIEEGASWTLKHSCLMAISYFAYVLGYFNSVINPFTFISFSNKHKHFAYKDSQKKRLKDKKYGILLKNHQL</sequence>
<evidence type="ECO:0000256" key="5">
    <source>
        <dbReference type="ARBA" id="ARBA00023040"/>
    </source>
</evidence>
<evidence type="ECO:0000313" key="13">
    <source>
        <dbReference type="WBParaSite" id="SSTP_0000441800.1"/>
    </source>
</evidence>
<accession>A0A0K0E4J8</accession>
<feature type="transmembrane region" description="Helical" evidence="10">
    <location>
        <begin position="137"/>
        <end position="160"/>
    </location>
</feature>
<keyword evidence="7 9" id="KW-0675">Receptor</keyword>
<dbReference type="WBParaSite" id="SSTP_0000441800.1">
    <property type="protein sequence ID" value="SSTP_0000441800.1"/>
    <property type="gene ID" value="SSTP_0000441800"/>
</dbReference>
<dbReference type="AlphaFoldDB" id="A0A0K0E4J8"/>
<evidence type="ECO:0000256" key="1">
    <source>
        <dbReference type="ARBA" id="ARBA00004651"/>
    </source>
</evidence>
<dbReference type="Proteomes" id="UP000035681">
    <property type="component" value="Unplaced"/>
</dbReference>
<evidence type="ECO:0000256" key="4">
    <source>
        <dbReference type="ARBA" id="ARBA00022989"/>
    </source>
</evidence>
<name>A0A0K0E4J8_STRER</name>
<evidence type="ECO:0000256" key="9">
    <source>
        <dbReference type="RuleBase" id="RU000688"/>
    </source>
</evidence>
<evidence type="ECO:0000256" key="7">
    <source>
        <dbReference type="ARBA" id="ARBA00023170"/>
    </source>
</evidence>
<dbReference type="InterPro" id="IPR017452">
    <property type="entry name" value="GPCR_Rhodpsn_7TM"/>
</dbReference>
<keyword evidence="12" id="KW-1185">Reference proteome</keyword>
<evidence type="ECO:0000256" key="2">
    <source>
        <dbReference type="ARBA" id="ARBA00022475"/>
    </source>
</evidence>
<dbReference type="SUPFAM" id="SSF81321">
    <property type="entry name" value="Family A G protein-coupled receptor-like"/>
    <property type="match status" value="1"/>
</dbReference>
<dbReference type="STRING" id="6248.A0A0K0E4J8"/>
<dbReference type="GO" id="GO:0005886">
    <property type="term" value="C:plasma membrane"/>
    <property type="evidence" value="ECO:0007669"/>
    <property type="project" value="UniProtKB-SubCell"/>
</dbReference>
<dbReference type="InterPro" id="IPR000276">
    <property type="entry name" value="GPCR_Rhodpsn"/>
</dbReference>
<keyword evidence="2" id="KW-1003">Cell membrane</keyword>
<evidence type="ECO:0000259" key="11">
    <source>
        <dbReference type="PROSITE" id="PS50262"/>
    </source>
</evidence>
<evidence type="ECO:0000313" key="14">
    <source>
        <dbReference type="WBParaSite" id="TCONS_00014503.p1"/>
    </source>
</evidence>
<evidence type="ECO:0000256" key="6">
    <source>
        <dbReference type="ARBA" id="ARBA00023136"/>
    </source>
</evidence>
<dbReference type="PROSITE" id="PS50262">
    <property type="entry name" value="G_PROTEIN_RECEP_F1_2"/>
    <property type="match status" value="1"/>
</dbReference>
<dbReference type="WBParaSite" id="TCONS_00014503.p1">
    <property type="protein sequence ID" value="TCONS_00014503.p1"/>
    <property type="gene ID" value="XLOC_009701"/>
</dbReference>
<feature type="domain" description="G-protein coupled receptors family 1 profile" evidence="11">
    <location>
        <begin position="40"/>
        <end position="322"/>
    </location>
</feature>
<feature type="transmembrane region" description="Helical" evidence="10">
    <location>
        <begin position="262"/>
        <end position="282"/>
    </location>
</feature>
<comment type="similarity">
    <text evidence="9">Belongs to the G-protein coupled receptor 1 family.</text>
</comment>
<dbReference type="PRINTS" id="PR00237">
    <property type="entry name" value="GPCRRHODOPSN"/>
</dbReference>
<feature type="transmembrane region" description="Helical" evidence="10">
    <location>
        <begin position="61"/>
        <end position="85"/>
    </location>
</feature>
<feature type="transmembrane region" description="Helical" evidence="10">
    <location>
        <begin position="302"/>
        <end position="325"/>
    </location>
</feature>
<dbReference type="PANTHER" id="PTHR24229:SF40">
    <property type="entry name" value="ALLATOSTATIN C RECEPTOR 1-RELATED"/>
    <property type="match status" value="1"/>
</dbReference>
<feature type="transmembrane region" description="Helical" evidence="10">
    <location>
        <begin position="105"/>
        <end position="125"/>
    </location>
</feature>